<evidence type="ECO:0000313" key="3">
    <source>
        <dbReference type="Proteomes" id="UP000178893"/>
    </source>
</evidence>
<comment type="caution">
    <text evidence="2">The sequence shown here is derived from an EMBL/GenBank/DDBJ whole genome shotgun (WGS) entry which is preliminary data.</text>
</comment>
<protein>
    <submittedName>
        <fullName evidence="2">Uncharacterized protein</fullName>
    </submittedName>
</protein>
<accession>A0A1G2DZG3</accession>
<reference evidence="2 3" key="1">
    <citation type="journal article" date="2016" name="Nat. Commun.">
        <title>Thousands of microbial genomes shed light on interconnected biogeochemical processes in an aquifer system.</title>
        <authorList>
            <person name="Anantharaman K."/>
            <person name="Brown C.T."/>
            <person name="Hug L.A."/>
            <person name="Sharon I."/>
            <person name="Castelle C.J."/>
            <person name="Probst A.J."/>
            <person name="Thomas B.C."/>
            <person name="Singh A."/>
            <person name="Wilkins M.J."/>
            <person name="Karaoz U."/>
            <person name="Brodie E.L."/>
            <person name="Williams K.H."/>
            <person name="Hubbard S.S."/>
            <person name="Banfield J.F."/>
        </authorList>
    </citation>
    <scope>NUCLEOTIDE SEQUENCE [LARGE SCALE GENOMIC DNA]</scope>
</reference>
<keyword evidence="1" id="KW-0175">Coiled coil</keyword>
<dbReference type="AlphaFoldDB" id="A0A1G2DZG3"/>
<dbReference type="EMBL" id="MHLW01000001">
    <property type="protein sequence ID" value="OGZ18430.1"/>
    <property type="molecule type" value="Genomic_DNA"/>
</dbReference>
<gene>
    <name evidence="2" type="ORF">A2V72_01195</name>
</gene>
<proteinExistence type="predicted"/>
<evidence type="ECO:0000256" key="1">
    <source>
        <dbReference type="SAM" id="Coils"/>
    </source>
</evidence>
<dbReference type="Gene3D" id="2.60.120.430">
    <property type="entry name" value="Galactose-binding lectin"/>
    <property type="match status" value="1"/>
</dbReference>
<organism evidence="2 3">
    <name type="scientific">Candidatus Nealsonbacteria bacterium RBG_13_37_56</name>
    <dbReference type="NCBI Taxonomy" id="1801661"/>
    <lineage>
        <taxon>Bacteria</taxon>
        <taxon>Candidatus Nealsoniibacteriota</taxon>
    </lineage>
</organism>
<feature type="coiled-coil region" evidence="1">
    <location>
        <begin position="211"/>
        <end position="253"/>
    </location>
</feature>
<sequence>MFVQSASATLEDHPYISDPGTLIEGFENVSDWTVAGTGATAENDTSIFKEGSQSIKFDAVNGTYSTLTKTVSLNLSSGDGISIWVYIVDKTKLNSIGLRIASVTNWSKYFYYSWSVPLENGWNYFIVSKSEFTNTNSESWDNTMVRLRIILSLKTGQDATVYFDDLRFGIVGQPSEVVSDSIVLDTSSKEGTVLPEIETGVLETETPSGEKPITEMTIKELKDKIAEIQQQIIELLKQLIQLIQEQIVQLNSKK</sequence>
<name>A0A1G2DZG3_9BACT</name>
<evidence type="ECO:0000313" key="2">
    <source>
        <dbReference type="EMBL" id="OGZ18430.1"/>
    </source>
</evidence>
<dbReference type="Proteomes" id="UP000178893">
    <property type="component" value="Unassembled WGS sequence"/>
</dbReference>